<evidence type="ECO:0000256" key="1">
    <source>
        <dbReference type="SAM" id="MobiDB-lite"/>
    </source>
</evidence>
<gene>
    <name evidence="2" type="ORF">MTR67_053575</name>
</gene>
<keyword evidence="3" id="KW-1185">Reference proteome</keyword>
<sequence length="114" mass="12984">MPRLLHARTSSRNSTANGNNDAKRKSMRTGSTLHLLCPLLRIPLRLSHIERQCNPTGNKWGGLGKIEEEMLMHKFYELMPAYGLTKEKGFNDNADDRQNCPEGADEMQRMSKEP</sequence>
<evidence type="ECO:0000313" key="3">
    <source>
        <dbReference type="Proteomes" id="UP001234989"/>
    </source>
</evidence>
<protein>
    <submittedName>
        <fullName evidence="2">Uncharacterized protein</fullName>
    </submittedName>
</protein>
<accession>A0AAF0V7U6</accession>
<reference evidence="2" key="1">
    <citation type="submission" date="2023-08" db="EMBL/GenBank/DDBJ databases">
        <title>A de novo genome assembly of Solanum verrucosum Schlechtendal, a Mexican diploid species geographically isolated from the other diploid A-genome species in potato relatives.</title>
        <authorList>
            <person name="Hosaka K."/>
        </authorList>
    </citation>
    <scope>NUCLEOTIDE SEQUENCE</scope>
    <source>
        <tissue evidence="2">Young leaves</tissue>
    </source>
</reference>
<proteinExistence type="predicted"/>
<dbReference type="AlphaFoldDB" id="A0AAF0V7U6"/>
<dbReference type="Proteomes" id="UP001234989">
    <property type="component" value="Chromosome 12"/>
</dbReference>
<feature type="region of interest" description="Disordered" evidence="1">
    <location>
        <begin position="87"/>
        <end position="114"/>
    </location>
</feature>
<evidence type="ECO:0000313" key="2">
    <source>
        <dbReference type="EMBL" id="WMV60190.1"/>
    </source>
</evidence>
<organism evidence="2 3">
    <name type="scientific">Solanum verrucosum</name>
    <dbReference type="NCBI Taxonomy" id="315347"/>
    <lineage>
        <taxon>Eukaryota</taxon>
        <taxon>Viridiplantae</taxon>
        <taxon>Streptophyta</taxon>
        <taxon>Embryophyta</taxon>
        <taxon>Tracheophyta</taxon>
        <taxon>Spermatophyta</taxon>
        <taxon>Magnoliopsida</taxon>
        <taxon>eudicotyledons</taxon>
        <taxon>Gunneridae</taxon>
        <taxon>Pentapetalae</taxon>
        <taxon>asterids</taxon>
        <taxon>lamiids</taxon>
        <taxon>Solanales</taxon>
        <taxon>Solanaceae</taxon>
        <taxon>Solanoideae</taxon>
        <taxon>Solaneae</taxon>
        <taxon>Solanum</taxon>
    </lineage>
</organism>
<feature type="compositionally biased region" description="Polar residues" evidence="1">
    <location>
        <begin position="8"/>
        <end position="20"/>
    </location>
</feature>
<dbReference type="EMBL" id="CP133623">
    <property type="protein sequence ID" value="WMV60190.1"/>
    <property type="molecule type" value="Genomic_DNA"/>
</dbReference>
<name>A0AAF0V7U6_SOLVR</name>
<feature type="compositionally biased region" description="Basic and acidic residues" evidence="1">
    <location>
        <begin position="87"/>
        <end position="99"/>
    </location>
</feature>
<feature type="region of interest" description="Disordered" evidence="1">
    <location>
        <begin position="1"/>
        <end position="27"/>
    </location>
</feature>